<dbReference type="Ensembl" id="ENSSFOT00015083110.1">
    <property type="protein sequence ID" value="ENSSFOP00015077390.1"/>
    <property type="gene ID" value="ENSSFOG00015030373.1"/>
</dbReference>
<reference evidence="7" key="3">
    <citation type="submission" date="2025-09" db="UniProtKB">
        <authorList>
            <consortium name="Ensembl"/>
        </authorList>
    </citation>
    <scope>IDENTIFICATION</scope>
</reference>
<dbReference type="Proteomes" id="UP000694397">
    <property type="component" value="Chromosome 20"/>
</dbReference>
<keyword evidence="3 5" id="KW-1133">Transmembrane helix</keyword>
<feature type="signal peptide" evidence="6">
    <location>
        <begin position="1"/>
        <end position="18"/>
    </location>
</feature>
<keyword evidence="8" id="KW-1185">Reference proteome</keyword>
<comment type="subcellular location">
    <subcellularLocation>
        <location evidence="1">Membrane</location>
        <topology evidence="1">Multi-pass membrane protein</topology>
    </subcellularLocation>
</comment>
<organism evidence="7 8">
    <name type="scientific">Scleropages formosus</name>
    <name type="common">Asian bonytongue</name>
    <name type="synonym">Osteoglossum formosum</name>
    <dbReference type="NCBI Taxonomy" id="113540"/>
    <lineage>
        <taxon>Eukaryota</taxon>
        <taxon>Metazoa</taxon>
        <taxon>Chordata</taxon>
        <taxon>Craniata</taxon>
        <taxon>Vertebrata</taxon>
        <taxon>Euteleostomi</taxon>
        <taxon>Actinopterygii</taxon>
        <taxon>Neopterygii</taxon>
        <taxon>Teleostei</taxon>
        <taxon>Osteoglossocephala</taxon>
        <taxon>Osteoglossomorpha</taxon>
        <taxon>Osteoglossiformes</taxon>
        <taxon>Osteoglossidae</taxon>
        <taxon>Scleropages</taxon>
    </lineage>
</organism>
<evidence type="ECO:0000256" key="6">
    <source>
        <dbReference type="SAM" id="SignalP"/>
    </source>
</evidence>
<evidence type="ECO:0000313" key="8">
    <source>
        <dbReference type="Proteomes" id="UP000694397"/>
    </source>
</evidence>
<keyword evidence="6" id="KW-0732">Signal</keyword>
<evidence type="ECO:0000256" key="1">
    <source>
        <dbReference type="ARBA" id="ARBA00004141"/>
    </source>
</evidence>
<feature type="chain" id="PRO_5034467124" evidence="6">
    <location>
        <begin position="19"/>
        <end position="169"/>
    </location>
</feature>
<evidence type="ECO:0000256" key="3">
    <source>
        <dbReference type="ARBA" id="ARBA00022989"/>
    </source>
</evidence>
<dbReference type="AlphaFoldDB" id="A0A8C9WSC3"/>
<feature type="transmembrane region" description="Helical" evidence="5">
    <location>
        <begin position="140"/>
        <end position="164"/>
    </location>
</feature>
<keyword evidence="4 5" id="KW-0472">Membrane</keyword>
<feature type="transmembrane region" description="Helical" evidence="5">
    <location>
        <begin position="107"/>
        <end position="128"/>
    </location>
</feature>
<sequence>MLCLSVLVTSLYMNGSNTAEGCFCMHSVKLFFRPSQAWWLTDTLSADVWGRWEMVGRGWTYNEIPSTYNEDYLQVVQATAVLACIFCILGLFIYVAQLFMLSKGEKFTFSGIFQLISCLCIMIAASIYTSVFHNGEDGWYGSSFVLAWISFVLTLISSIIYFFLRKKTD</sequence>
<evidence type="ECO:0000256" key="2">
    <source>
        <dbReference type="ARBA" id="ARBA00022692"/>
    </source>
</evidence>
<evidence type="ECO:0000313" key="7">
    <source>
        <dbReference type="Ensembl" id="ENSSFOP00015077390.1"/>
    </source>
</evidence>
<dbReference type="Gene3D" id="1.20.140.150">
    <property type="match status" value="1"/>
</dbReference>
<name>A0A8C9WSC3_SCLFO</name>
<dbReference type="InterPro" id="IPR050579">
    <property type="entry name" value="PMP-22/EMP/MP20-like"/>
</dbReference>
<reference evidence="7" key="2">
    <citation type="submission" date="2025-08" db="UniProtKB">
        <authorList>
            <consortium name="Ensembl"/>
        </authorList>
    </citation>
    <scope>IDENTIFICATION</scope>
</reference>
<dbReference type="Pfam" id="PF00822">
    <property type="entry name" value="PMP22_Claudin"/>
    <property type="match status" value="1"/>
</dbReference>
<keyword evidence="2 5" id="KW-0812">Transmembrane</keyword>
<dbReference type="OrthoDB" id="8678517at2759"/>
<evidence type="ECO:0000256" key="4">
    <source>
        <dbReference type="ARBA" id="ARBA00023136"/>
    </source>
</evidence>
<gene>
    <name evidence="7" type="primary">emp1</name>
</gene>
<dbReference type="GeneTree" id="ENSGT00950000182696"/>
<dbReference type="PANTHER" id="PTHR10671:SF85">
    <property type="entry name" value="EPITHELIAL MEMBRANE PROTEIN 1"/>
    <property type="match status" value="1"/>
</dbReference>
<reference evidence="7 8" key="1">
    <citation type="submission" date="2019-04" db="EMBL/GenBank/DDBJ databases">
        <authorList>
            <consortium name="Wellcome Sanger Institute Data Sharing"/>
        </authorList>
    </citation>
    <scope>NUCLEOTIDE SEQUENCE [LARGE SCALE GENOMIC DNA]</scope>
</reference>
<protein>
    <submittedName>
        <fullName evidence="7">Epithelial membrane protein 1</fullName>
    </submittedName>
</protein>
<dbReference type="PANTHER" id="PTHR10671">
    <property type="entry name" value="EPITHELIAL MEMBRANE PROTEIN-RELATED"/>
    <property type="match status" value="1"/>
</dbReference>
<feature type="transmembrane region" description="Helical" evidence="5">
    <location>
        <begin position="75"/>
        <end position="95"/>
    </location>
</feature>
<dbReference type="InterPro" id="IPR004031">
    <property type="entry name" value="PMP22/EMP/MP20/Claudin"/>
</dbReference>
<evidence type="ECO:0000256" key="5">
    <source>
        <dbReference type="SAM" id="Phobius"/>
    </source>
</evidence>
<dbReference type="GO" id="GO:0005886">
    <property type="term" value="C:plasma membrane"/>
    <property type="evidence" value="ECO:0007669"/>
    <property type="project" value="TreeGrafter"/>
</dbReference>
<accession>A0A8C9WSC3</accession>
<proteinExistence type="predicted"/>